<accession>A0ABT8KPA5</accession>
<name>A0ABT8KPA5_9BACT</name>
<evidence type="ECO:0000313" key="2">
    <source>
        <dbReference type="Proteomes" id="UP001172082"/>
    </source>
</evidence>
<comment type="caution">
    <text evidence="1">The sequence shown here is derived from an EMBL/GenBank/DDBJ whole genome shotgun (WGS) entry which is preliminary data.</text>
</comment>
<dbReference type="EMBL" id="JAUJEA010000004">
    <property type="protein sequence ID" value="MDN5202550.1"/>
    <property type="molecule type" value="Genomic_DNA"/>
</dbReference>
<dbReference type="Proteomes" id="UP001172082">
    <property type="component" value="Unassembled WGS sequence"/>
</dbReference>
<keyword evidence="2" id="KW-1185">Reference proteome</keyword>
<evidence type="ECO:0000313" key="1">
    <source>
        <dbReference type="EMBL" id="MDN5202550.1"/>
    </source>
</evidence>
<dbReference type="RefSeq" id="WP_346752574.1">
    <property type="nucleotide sequence ID" value="NZ_JAUJEA010000004.1"/>
</dbReference>
<proteinExistence type="predicted"/>
<organism evidence="1 2">
    <name type="scientific">Splendidivirga corallicola</name>
    <dbReference type="NCBI Taxonomy" id="3051826"/>
    <lineage>
        <taxon>Bacteria</taxon>
        <taxon>Pseudomonadati</taxon>
        <taxon>Bacteroidota</taxon>
        <taxon>Cytophagia</taxon>
        <taxon>Cytophagales</taxon>
        <taxon>Splendidivirgaceae</taxon>
        <taxon>Splendidivirga</taxon>
    </lineage>
</organism>
<reference evidence="1" key="1">
    <citation type="submission" date="2023-06" db="EMBL/GenBank/DDBJ databases">
        <title>Genomic of Parafulvivirga corallium.</title>
        <authorList>
            <person name="Wang G."/>
        </authorList>
    </citation>
    <scope>NUCLEOTIDE SEQUENCE</scope>
    <source>
        <strain evidence="1">BMA10</strain>
    </source>
</reference>
<protein>
    <submittedName>
        <fullName evidence="1">Uncharacterized protein</fullName>
    </submittedName>
</protein>
<sequence>MNIFSKIFSKKELIEGGACPNCWGEQEYDGQVRNLLADKQLDVNNHEARHAFIRDFVVNHVSGIRLQKDNDGYQCPMCKRKF</sequence>
<gene>
    <name evidence="1" type="ORF">QQ008_14275</name>
</gene>